<evidence type="ECO:0000259" key="2">
    <source>
        <dbReference type="Pfam" id="PF13476"/>
    </source>
</evidence>
<dbReference type="Proteomes" id="UP000530038">
    <property type="component" value="Unassembled WGS sequence"/>
</dbReference>
<dbReference type="SUPFAM" id="SSF52540">
    <property type="entry name" value="P-loop containing nucleoside triphosphate hydrolases"/>
    <property type="match status" value="1"/>
</dbReference>
<evidence type="ECO:0000313" key="3">
    <source>
        <dbReference type="EMBL" id="MBA5232548.1"/>
    </source>
</evidence>
<dbReference type="RefSeq" id="WP_181829456.1">
    <property type="nucleotide sequence ID" value="NZ_CP104757.1"/>
</dbReference>
<dbReference type="EMBL" id="JACERK010000004">
    <property type="protein sequence ID" value="MBA5232548.1"/>
    <property type="molecule type" value="Genomic_DNA"/>
</dbReference>
<protein>
    <submittedName>
        <fullName evidence="3">AAA family ATPase</fullName>
    </submittedName>
</protein>
<accession>A0ABR5ZD93</accession>
<dbReference type="Gene3D" id="3.40.50.300">
    <property type="entry name" value="P-loop containing nucleotide triphosphate hydrolases"/>
    <property type="match status" value="2"/>
</dbReference>
<feature type="domain" description="Rad50/SbcC-type AAA" evidence="2">
    <location>
        <begin position="9"/>
        <end position="250"/>
    </location>
</feature>
<keyword evidence="1" id="KW-0175">Coiled coil</keyword>
<organism evidence="3 4">
    <name type="scientific">Pectobacterium aroidearum</name>
    <dbReference type="NCBI Taxonomy" id="1201031"/>
    <lineage>
        <taxon>Bacteria</taxon>
        <taxon>Pseudomonadati</taxon>
        <taxon>Pseudomonadota</taxon>
        <taxon>Gammaproteobacteria</taxon>
        <taxon>Enterobacterales</taxon>
        <taxon>Pectobacteriaceae</taxon>
        <taxon>Pectobacterium</taxon>
    </lineage>
</organism>
<reference evidence="3 4" key="1">
    <citation type="submission" date="2020-07" db="EMBL/GenBank/DDBJ databases">
        <title>Characterization of Pectobacterium aroidearum strains causing soft rot on Amorphophallus konjac.</title>
        <authorList>
            <person name="Xie H."/>
        </authorList>
    </citation>
    <scope>NUCLEOTIDE SEQUENCE [LARGE SCALE GENOMIC DNA]</scope>
    <source>
        <strain evidence="3 4">MY10</strain>
    </source>
</reference>
<dbReference type="InterPro" id="IPR027417">
    <property type="entry name" value="P-loop_NTPase"/>
</dbReference>
<keyword evidence="4" id="KW-1185">Reference proteome</keyword>
<proteinExistence type="predicted"/>
<feature type="coiled-coil region" evidence="1">
    <location>
        <begin position="359"/>
        <end position="478"/>
    </location>
</feature>
<name>A0ABR5ZD93_9GAMM</name>
<dbReference type="InterPro" id="IPR038729">
    <property type="entry name" value="Rad50/SbcC_AAA"/>
</dbReference>
<dbReference type="Pfam" id="PF13476">
    <property type="entry name" value="AAA_23"/>
    <property type="match status" value="1"/>
</dbReference>
<gene>
    <name evidence="3" type="ORF">H2Y56_10515</name>
</gene>
<comment type="caution">
    <text evidence="3">The sequence shown here is derived from an EMBL/GenBank/DDBJ whole genome shotgun (WGS) entry which is preliminary data.</text>
</comment>
<evidence type="ECO:0000313" key="4">
    <source>
        <dbReference type="Proteomes" id="UP000530038"/>
    </source>
</evidence>
<sequence length="698" mass="79909">MICFPVIRSIDIKGFQIYKNENNDGISHELNGGIHLIIGVNGLGKTTLLSALFRLLVGPKDIPKSDTALLGSTGHTLAQWRKNSFFRNRVKDGAINAFIKCKVSFGDNILEIERKLSNLEVVGLSKNGVILEASQDEYERQIIELSGAADYVDFYYIIKYLLFFLEDRTELIWDNRAQFEMMRILFFDAESSKEAVKQYDIAQKADSKYRNLNASLTTIRDRLKEKSDAESEKNRATYILEKTKLSALEEAFKESQYNYINQKNRLEDEKLAKATYSRDLDELKYAIDYNQHLMYGHYLPDNDEALEYILKSLNSGAGCLACGNENATPDYFRKKFSLDKRCPICDSQIESKEKNDYSIEHLNNELKILYAKMDILEGSISAKTTIIEELKESVYVIENMLRDSMLELKSSQNRVKNLEKNMPLDETEKQELQRIIDFREIELREQNNIRNEANAKYLNILTINNEKLNVKMKLLEQKFKYYSKNLLAERVFIRYETQSRKIGQGISAIDFPCFKVLMTSGVFDRQPSKRETADSVSESQKEFIDLAFRLSLIDVISAENQSPAMVVMETPEASLDSLFIHEASRLFREFANSQGGKNVFLASTNLNKSEMIPALLGAISSPATYDKSDSDIILNKLGQETSIETVNGISRENRSNHIINLLKLAAPNLSLKNNWGEYNLMFSKAVYPEDYEDIADGR</sequence>
<evidence type="ECO:0000256" key="1">
    <source>
        <dbReference type="SAM" id="Coils"/>
    </source>
</evidence>